<evidence type="ECO:0000313" key="2">
    <source>
        <dbReference type="EMBL" id="QCI10437.1"/>
    </source>
</evidence>
<evidence type="ECO:0000256" key="1">
    <source>
        <dbReference type="SAM" id="Phobius"/>
    </source>
</evidence>
<dbReference type="EMBL" id="CP039371">
    <property type="protein sequence ID" value="QCI10437.1"/>
    <property type="molecule type" value="Genomic_DNA"/>
</dbReference>
<keyword evidence="1" id="KW-1133">Transmembrane helix</keyword>
<gene>
    <name evidence="2" type="ORF">E6B08_02960</name>
</gene>
<keyword evidence="1" id="KW-0812">Transmembrane</keyword>
<sequence>MQERDETKFNGQVKLKQSIQNYEVPGFFDAYEDHVDQHAAANFGGWLLLICGAAIVMLSIWILIYGPSEIYYYRSKGMSFWQHMQMRPGLVALVGSALTAAGSRMRTEGSMSREAYLLSRYEIIDPEGKAVSTGLQACYVSENEFKIFICPAGAQHRGAA</sequence>
<keyword evidence="1" id="KW-0472">Membrane</keyword>
<accession>A0A4D6X3C3</accession>
<proteinExistence type="predicted"/>
<feature type="transmembrane region" description="Helical" evidence="1">
    <location>
        <begin position="46"/>
        <end position="66"/>
    </location>
</feature>
<reference evidence="3" key="1">
    <citation type="submission" date="2019-04" db="EMBL/GenBank/DDBJ databases">
        <title>Genome sequence of Pseudomonas putida 1290, an auxin catabolizing strain.</title>
        <authorList>
            <person name="Laird T.S."/>
            <person name="Leveau J.H.J."/>
        </authorList>
    </citation>
    <scope>NUCLEOTIDE SEQUENCE [LARGE SCALE GENOMIC DNA]</scope>
    <source>
        <strain evidence="3">1290</strain>
    </source>
</reference>
<dbReference type="OrthoDB" id="6948436at2"/>
<organism evidence="2 3">
    <name type="scientific">Pseudomonas putida</name>
    <name type="common">Arthrobacter siderocapsulatus</name>
    <dbReference type="NCBI Taxonomy" id="303"/>
    <lineage>
        <taxon>Bacteria</taxon>
        <taxon>Pseudomonadati</taxon>
        <taxon>Pseudomonadota</taxon>
        <taxon>Gammaproteobacteria</taxon>
        <taxon>Pseudomonadales</taxon>
        <taxon>Pseudomonadaceae</taxon>
        <taxon>Pseudomonas</taxon>
    </lineage>
</organism>
<dbReference type="AlphaFoldDB" id="A0A4D6X3C3"/>
<dbReference type="RefSeq" id="WP_136912678.1">
    <property type="nucleotide sequence ID" value="NZ_CP039371.1"/>
</dbReference>
<protein>
    <submittedName>
        <fullName evidence="2">Uncharacterized protein</fullName>
    </submittedName>
</protein>
<name>A0A4D6X3C3_PSEPU</name>
<dbReference type="Proteomes" id="UP000298551">
    <property type="component" value="Chromosome"/>
</dbReference>
<evidence type="ECO:0000313" key="3">
    <source>
        <dbReference type="Proteomes" id="UP000298551"/>
    </source>
</evidence>
<feature type="transmembrane region" description="Helical" evidence="1">
    <location>
        <begin position="86"/>
        <end position="103"/>
    </location>
</feature>